<dbReference type="AlphaFoldDB" id="A0A211ZQ95"/>
<reference evidence="3" key="1">
    <citation type="submission" date="2017-05" db="EMBL/GenBank/DDBJ databases">
        <authorList>
            <person name="Macchi M."/>
            <person name="Festa S."/>
            <person name="Coppotelli B.M."/>
            <person name="Morelli I.S."/>
        </authorList>
    </citation>
    <scope>NUCLEOTIDE SEQUENCE [LARGE SCALE GENOMIC DNA]</scope>
    <source>
        <strain evidence="3">I</strain>
    </source>
</reference>
<proteinExistence type="predicted"/>
<evidence type="ECO:0000313" key="3">
    <source>
        <dbReference type="Proteomes" id="UP000196655"/>
    </source>
</evidence>
<dbReference type="Proteomes" id="UP000196655">
    <property type="component" value="Unassembled WGS sequence"/>
</dbReference>
<protein>
    <submittedName>
        <fullName evidence="2">Uncharacterized protein</fullName>
    </submittedName>
</protein>
<organism evidence="2 3">
    <name type="scientific">Inquilinus limosus</name>
    <dbReference type="NCBI Taxonomy" id="171674"/>
    <lineage>
        <taxon>Bacteria</taxon>
        <taxon>Pseudomonadati</taxon>
        <taxon>Pseudomonadota</taxon>
        <taxon>Alphaproteobacteria</taxon>
        <taxon>Rhodospirillales</taxon>
        <taxon>Rhodospirillaceae</taxon>
        <taxon>Inquilinus</taxon>
    </lineage>
</organism>
<feature type="region of interest" description="Disordered" evidence="1">
    <location>
        <begin position="172"/>
        <end position="198"/>
    </location>
</feature>
<comment type="caution">
    <text evidence="2">The sequence shown here is derived from an EMBL/GenBank/DDBJ whole genome shotgun (WGS) entry which is preliminary data.</text>
</comment>
<name>A0A211ZQ95_9PROT</name>
<evidence type="ECO:0000256" key="1">
    <source>
        <dbReference type="SAM" id="MobiDB-lite"/>
    </source>
</evidence>
<keyword evidence="3" id="KW-1185">Reference proteome</keyword>
<evidence type="ECO:0000313" key="2">
    <source>
        <dbReference type="EMBL" id="OWJ67451.1"/>
    </source>
</evidence>
<dbReference type="EMBL" id="NHON01000013">
    <property type="protein sequence ID" value="OWJ67451.1"/>
    <property type="molecule type" value="Genomic_DNA"/>
</dbReference>
<gene>
    <name evidence="2" type="ORF">BWR60_09605</name>
</gene>
<accession>A0A211ZQ95</accession>
<sequence>MRALFDPRITGQIAQGLTLGGADEALGGLAGMVTGRGYQAGVDTARQDNADFASDNPGMSMLAQLGGGAMLAAPVAGLVKAAPSLLGRVAQGVGLGTGAGAAGGFLSGEGGAENRLEGAATGGAVGGLLGGAIPATGALIRRSSDMFKTLFRTRPADEQANRLIAGAMRRDSLTPETATQAMDAAGSQPMTPADLGPNMQRLLGSAYRAPGEGRAVISEVLDARGALRPQRLGDVIRRSFGAPEDFYTTIDDLTQVQKAKAAPLYEKAFAENQAITNDRIQGFLQDPIMQQGIRKGLEIQRLEALAQNKSFNPSDYAITGFNEAGDPVIGAVPNMRLLDAAKRGLDDILEGYRDTTTGKLALDERGRAIEMVRKAYVKTLDDVAPAEYQQARAAWAGPAQSKEALWLGRSIARGGSDLEPLLRRFNGLSAGDKDMARLGVARQLAEMISRGTETRNQALGLLSPQMRGRLEPLFPDRQSYEALEDAVRRESQMVGTDRVARSGSQTAERLAEDADQISNLGEMAQAGEAVLSGSPIRMARAGIGIAARRAQGMDENVAREIGRRLLANDPQSRAQVMDELQRLMFTPKQPKPIAGLLGAAGRVSVPGLLGSRLGEGASR</sequence>